<name>A0ACC0E6U0_9BASI</name>
<protein>
    <submittedName>
        <fullName evidence="1">Uncharacterized protein</fullName>
    </submittedName>
</protein>
<sequence length="94" mass="10792">MDKDLGSITNDISREYYSKKTRRVLEALEQHQKEVEWSKSQSVLDLDILEDQEQSEYSHQSRGCKCPNQSELETGFPSTVSVSFSFLDPCLDSL</sequence>
<accession>A0ACC0E6U0</accession>
<keyword evidence="2" id="KW-1185">Reference proteome</keyword>
<reference evidence="1 2" key="3">
    <citation type="journal article" date="2022" name="Microbiol. Spectr.">
        <title>Folding features and dynamics of 3D genome architecture in plant fungal pathogens.</title>
        <authorList>
            <person name="Xia C."/>
        </authorList>
    </citation>
    <scope>NUCLEOTIDE SEQUENCE [LARGE SCALE GENOMIC DNA]</scope>
    <source>
        <strain evidence="1 2">93-210</strain>
    </source>
</reference>
<reference evidence="2" key="2">
    <citation type="journal article" date="2018" name="Mol. Plant Microbe Interact.">
        <title>Genome sequence resources for the wheat stripe rust pathogen (Puccinia striiformis f. sp. tritici) and the barley stripe rust pathogen (Puccinia striiformis f. sp. hordei).</title>
        <authorList>
            <person name="Xia C."/>
            <person name="Wang M."/>
            <person name="Yin C."/>
            <person name="Cornejo O.E."/>
            <person name="Hulbert S.H."/>
            <person name="Chen X."/>
        </authorList>
    </citation>
    <scope>NUCLEOTIDE SEQUENCE [LARGE SCALE GENOMIC DNA]</scope>
    <source>
        <strain evidence="2">93-210</strain>
    </source>
</reference>
<comment type="caution">
    <text evidence="1">The sequence shown here is derived from an EMBL/GenBank/DDBJ whole genome shotgun (WGS) entry which is preliminary data.</text>
</comment>
<gene>
    <name evidence="1" type="ORF">MJO28_010563</name>
</gene>
<proteinExistence type="predicted"/>
<dbReference type="EMBL" id="CM045874">
    <property type="protein sequence ID" value="KAI7944868.1"/>
    <property type="molecule type" value="Genomic_DNA"/>
</dbReference>
<reference evidence="2" key="1">
    <citation type="journal article" date="2018" name="BMC Genomics">
        <title>Genomic insights into host adaptation between the wheat stripe rust pathogen (Puccinia striiformis f. sp. tritici) and the barley stripe rust pathogen (Puccinia striiformis f. sp. hordei).</title>
        <authorList>
            <person name="Xia C."/>
            <person name="Wang M."/>
            <person name="Yin C."/>
            <person name="Cornejo O.E."/>
            <person name="Hulbert S.H."/>
            <person name="Chen X."/>
        </authorList>
    </citation>
    <scope>NUCLEOTIDE SEQUENCE [LARGE SCALE GENOMIC DNA]</scope>
    <source>
        <strain evidence="2">93-210</strain>
    </source>
</reference>
<organism evidence="1 2">
    <name type="scientific">Puccinia striiformis f. sp. tritici</name>
    <dbReference type="NCBI Taxonomy" id="168172"/>
    <lineage>
        <taxon>Eukaryota</taxon>
        <taxon>Fungi</taxon>
        <taxon>Dikarya</taxon>
        <taxon>Basidiomycota</taxon>
        <taxon>Pucciniomycotina</taxon>
        <taxon>Pucciniomycetes</taxon>
        <taxon>Pucciniales</taxon>
        <taxon>Pucciniaceae</taxon>
        <taxon>Puccinia</taxon>
    </lineage>
</organism>
<evidence type="ECO:0000313" key="1">
    <source>
        <dbReference type="EMBL" id="KAI7944868.1"/>
    </source>
</evidence>
<dbReference type="Proteomes" id="UP001060170">
    <property type="component" value="Chromosome 10"/>
</dbReference>
<evidence type="ECO:0000313" key="2">
    <source>
        <dbReference type="Proteomes" id="UP001060170"/>
    </source>
</evidence>